<dbReference type="AlphaFoldDB" id="A0A068TZT9"/>
<protein>
    <submittedName>
        <fullName evidence="1">Uncharacterized protein</fullName>
    </submittedName>
</protein>
<accession>A0A068TZT9</accession>
<dbReference type="Proteomes" id="UP000295252">
    <property type="component" value="Chromosome II"/>
</dbReference>
<dbReference type="STRING" id="49390.A0A068TZT9"/>
<organism evidence="1 2">
    <name type="scientific">Coffea canephora</name>
    <name type="common">Robusta coffee</name>
    <dbReference type="NCBI Taxonomy" id="49390"/>
    <lineage>
        <taxon>Eukaryota</taxon>
        <taxon>Viridiplantae</taxon>
        <taxon>Streptophyta</taxon>
        <taxon>Embryophyta</taxon>
        <taxon>Tracheophyta</taxon>
        <taxon>Spermatophyta</taxon>
        <taxon>Magnoliopsida</taxon>
        <taxon>eudicotyledons</taxon>
        <taxon>Gunneridae</taxon>
        <taxon>Pentapetalae</taxon>
        <taxon>asterids</taxon>
        <taxon>lamiids</taxon>
        <taxon>Gentianales</taxon>
        <taxon>Rubiaceae</taxon>
        <taxon>Ixoroideae</taxon>
        <taxon>Gardenieae complex</taxon>
        <taxon>Bertiereae - Coffeeae clade</taxon>
        <taxon>Coffeeae</taxon>
        <taxon>Coffea</taxon>
    </lineage>
</organism>
<name>A0A068TZT9_COFCA</name>
<dbReference type="PANTHER" id="PTHR46086">
    <property type="entry name" value="ALPHA/BETA-HYDROLASES SUPERFAMILY PROTEIN"/>
    <property type="match status" value="1"/>
</dbReference>
<dbReference type="InterPro" id="IPR044819">
    <property type="entry name" value="OBL-like"/>
</dbReference>
<evidence type="ECO:0000313" key="1">
    <source>
        <dbReference type="EMBL" id="CDP00883.1"/>
    </source>
</evidence>
<reference evidence="2" key="1">
    <citation type="journal article" date="2014" name="Science">
        <title>The coffee genome provides insight into the convergent evolution of caffeine biosynthesis.</title>
        <authorList>
            <person name="Denoeud F."/>
            <person name="Carretero-Paulet L."/>
            <person name="Dereeper A."/>
            <person name="Droc G."/>
            <person name="Guyot R."/>
            <person name="Pietrella M."/>
            <person name="Zheng C."/>
            <person name="Alberti A."/>
            <person name="Anthony F."/>
            <person name="Aprea G."/>
            <person name="Aury J.M."/>
            <person name="Bento P."/>
            <person name="Bernard M."/>
            <person name="Bocs S."/>
            <person name="Campa C."/>
            <person name="Cenci A."/>
            <person name="Combes M.C."/>
            <person name="Crouzillat D."/>
            <person name="Da Silva C."/>
            <person name="Daddiego L."/>
            <person name="De Bellis F."/>
            <person name="Dussert S."/>
            <person name="Garsmeur O."/>
            <person name="Gayraud T."/>
            <person name="Guignon V."/>
            <person name="Jahn K."/>
            <person name="Jamilloux V."/>
            <person name="Joet T."/>
            <person name="Labadie K."/>
            <person name="Lan T."/>
            <person name="Leclercq J."/>
            <person name="Lepelley M."/>
            <person name="Leroy T."/>
            <person name="Li L.T."/>
            <person name="Librado P."/>
            <person name="Lopez L."/>
            <person name="Munoz A."/>
            <person name="Noel B."/>
            <person name="Pallavicini A."/>
            <person name="Perrotta G."/>
            <person name="Poncet V."/>
            <person name="Pot D."/>
            <person name="Priyono X."/>
            <person name="Rigoreau M."/>
            <person name="Rouard M."/>
            <person name="Rozas J."/>
            <person name="Tranchant-Dubreuil C."/>
            <person name="VanBuren R."/>
            <person name="Zhang Q."/>
            <person name="Andrade A.C."/>
            <person name="Argout X."/>
            <person name="Bertrand B."/>
            <person name="de Kochko A."/>
            <person name="Graziosi G."/>
            <person name="Henry R.J."/>
            <person name="Jayarama X."/>
            <person name="Ming R."/>
            <person name="Nagai C."/>
            <person name="Rounsley S."/>
            <person name="Sankoff D."/>
            <person name="Giuliano G."/>
            <person name="Albert V.A."/>
            <person name="Wincker P."/>
            <person name="Lashermes P."/>
        </authorList>
    </citation>
    <scope>NUCLEOTIDE SEQUENCE [LARGE SCALE GENOMIC DNA]</scope>
    <source>
        <strain evidence="2">cv. DH200-94</strain>
    </source>
</reference>
<dbReference type="EMBL" id="HG739090">
    <property type="protein sequence ID" value="CDP00883.1"/>
    <property type="molecule type" value="Genomic_DNA"/>
</dbReference>
<evidence type="ECO:0000313" key="2">
    <source>
        <dbReference type="Proteomes" id="UP000295252"/>
    </source>
</evidence>
<dbReference type="GO" id="GO:0006629">
    <property type="term" value="P:lipid metabolic process"/>
    <property type="evidence" value="ECO:0007669"/>
    <property type="project" value="InterPro"/>
</dbReference>
<dbReference type="PhylomeDB" id="A0A068TZT9"/>
<gene>
    <name evidence="1" type="ORF">GSCOC_T00034321001</name>
</gene>
<dbReference type="PANTHER" id="PTHR46086:SF4">
    <property type="entry name" value="ALPHA_BETA-HYDROLASES SUPERFAMILY PROTEIN"/>
    <property type="match status" value="1"/>
</dbReference>
<sequence length="149" mass="17639">MYSNCLLERWRGQTSCLHTRWDLDSRIGANDERYGAALSVMAAKLSYYIYNYQQTENKLLPRFLFLFLFSIPNFSLLFYSDYEEFYTTQAIMFQDKKVDPDFIVVAFRVTSPFDADDWLTGLHELEWLLDRMEGVYSFEKGGLRHFSGL</sequence>
<dbReference type="Gramene" id="CDP00883">
    <property type="protein sequence ID" value="CDP00883"/>
    <property type="gene ID" value="GSCOC_T00034321001"/>
</dbReference>
<proteinExistence type="predicted"/>
<dbReference type="InParanoid" id="A0A068TZT9"/>
<keyword evidence="2" id="KW-1185">Reference proteome</keyword>
<dbReference type="GO" id="GO:0004806">
    <property type="term" value="F:triacylglycerol lipase activity"/>
    <property type="evidence" value="ECO:0007669"/>
    <property type="project" value="InterPro"/>
</dbReference>